<dbReference type="Proteomes" id="UP000001861">
    <property type="component" value="Unassembled WGS sequence"/>
</dbReference>
<dbReference type="InParanoid" id="D6RK21"/>
<dbReference type="EMBL" id="AACS02000001">
    <property type="protein sequence ID" value="EFI28531.1"/>
    <property type="molecule type" value="Genomic_DNA"/>
</dbReference>
<name>D6RK21_COPC7</name>
<comment type="caution">
    <text evidence="2">The sequence shown here is derived from an EMBL/GenBank/DDBJ whole genome shotgun (WGS) entry which is preliminary data.</text>
</comment>
<dbReference type="RefSeq" id="XP_002912024.1">
    <property type="nucleotide sequence ID" value="XM_002911978.1"/>
</dbReference>
<organism evidence="2 4">
    <name type="scientific">Coprinopsis cinerea (strain Okayama-7 / 130 / ATCC MYA-4618 / FGSC 9003)</name>
    <name type="common">Inky cap fungus</name>
    <name type="synonym">Hormographiella aspergillata</name>
    <dbReference type="NCBI Taxonomy" id="240176"/>
    <lineage>
        <taxon>Eukaryota</taxon>
        <taxon>Fungi</taxon>
        <taxon>Dikarya</taxon>
        <taxon>Basidiomycota</taxon>
        <taxon>Agaricomycotina</taxon>
        <taxon>Agaricomycetes</taxon>
        <taxon>Agaricomycetidae</taxon>
        <taxon>Agaricales</taxon>
        <taxon>Agaricineae</taxon>
        <taxon>Psathyrellaceae</taxon>
        <taxon>Coprinopsis</taxon>
    </lineage>
</organism>
<reference evidence="2 4" key="2">
    <citation type="journal article" date="2010" name="Proc. Natl. Acad. Sci. U.S.A.">
        <title>Insights into evolution of multicellular fungi from the assembled chromosomes of the mushroom Coprinopsis cinerea (Coprinus cinereus).</title>
        <authorList>
            <person name="Stajich J.E."/>
            <person name="Wilke S.K."/>
            <person name="Ahren D."/>
            <person name="Au C.H."/>
            <person name="Birren B.W."/>
            <person name="Borodovsky M."/>
            <person name="Burns C."/>
            <person name="Canback B."/>
            <person name="Casselton L.A."/>
            <person name="Cheng C.K."/>
            <person name="Deng J."/>
            <person name="Dietrich F.S."/>
            <person name="Fargo D.C."/>
            <person name="Farman M.L."/>
            <person name="Gathman A.C."/>
            <person name="Goldberg J."/>
            <person name="Guigo R."/>
            <person name="Hoegger P.J."/>
            <person name="Hooker J.B."/>
            <person name="Huggins A."/>
            <person name="James T.Y."/>
            <person name="Kamada T."/>
            <person name="Kilaru S."/>
            <person name="Kodira C."/>
            <person name="Kues U."/>
            <person name="Kupfer D."/>
            <person name="Kwan H.S."/>
            <person name="Lomsadze A."/>
            <person name="Li W."/>
            <person name="Lilly W.W."/>
            <person name="Ma L.J."/>
            <person name="Mackey A.J."/>
            <person name="Manning G."/>
            <person name="Martin F."/>
            <person name="Muraguchi H."/>
            <person name="Natvig D.O."/>
            <person name="Palmerini H."/>
            <person name="Ramesh M.A."/>
            <person name="Rehmeyer C.J."/>
            <person name="Roe B.A."/>
            <person name="Shenoy N."/>
            <person name="Stanke M."/>
            <person name="Ter-Hovhannisyan V."/>
            <person name="Tunlid A."/>
            <person name="Velagapudi R."/>
            <person name="Vision T.J."/>
            <person name="Zeng Q."/>
            <person name="Zolan M.E."/>
            <person name="Pukkila P.J."/>
        </authorList>
    </citation>
    <scope>NUCLEOTIDE SEQUENCE [LARGE SCALE GENOMIC DNA]</scope>
    <source>
        <strain evidence="4">Okayama-7 / 130 / ATCC MYA-4618 / FGSC 9003</strain>
        <strain evidence="2">Okayama7#130</strain>
    </source>
</reference>
<dbReference type="VEuPathDB" id="FungiDB:CC1G_13553"/>
<evidence type="ECO:0000256" key="1">
    <source>
        <dbReference type="SAM" id="SignalP"/>
    </source>
</evidence>
<dbReference type="HOGENOM" id="CLU_1434372_0_0_1"/>
<dbReference type="KEGG" id="cci:CC1G_13553"/>
<proteinExistence type="predicted"/>
<dbReference type="GeneID" id="6015083"/>
<dbReference type="VEuPathDB" id="FungiDB:CC1G_13552"/>
<dbReference type="KEGG" id="cci:CC1G_13552"/>
<evidence type="ECO:0000313" key="4">
    <source>
        <dbReference type="Proteomes" id="UP000001861"/>
    </source>
</evidence>
<accession>D6RK21</accession>
<evidence type="ECO:0000313" key="3">
    <source>
        <dbReference type="EMBL" id="EFI28531.1"/>
    </source>
</evidence>
<dbReference type="GeneID" id="6010224"/>
<protein>
    <submittedName>
        <fullName evidence="2">Uncharacterized protein</fullName>
    </submittedName>
</protein>
<feature type="chain" id="PRO_5010112266" evidence="1">
    <location>
        <begin position="18"/>
        <end position="189"/>
    </location>
</feature>
<keyword evidence="4" id="KW-1185">Reference proteome</keyword>
<evidence type="ECO:0000313" key="2">
    <source>
        <dbReference type="EMBL" id="EFI28530.1"/>
    </source>
</evidence>
<dbReference type="AlphaFoldDB" id="D6RK21"/>
<feature type="signal peptide" evidence="1">
    <location>
        <begin position="1"/>
        <end position="17"/>
    </location>
</feature>
<gene>
    <name evidence="2" type="ORF">CC1G_13552</name>
    <name evidence="3" type="ORF">CC1G_13553</name>
</gene>
<dbReference type="RefSeq" id="XP_002912025.1">
    <property type="nucleotide sequence ID" value="XM_002911979.1"/>
</dbReference>
<reference evidence="2" key="1">
    <citation type="submission" date="2003-07" db="EMBL/GenBank/DDBJ databases">
        <authorList>
            <person name="Birren B."/>
            <person name="Nusbaum C."/>
            <person name="Abebe A."/>
            <person name="Abouelleil A."/>
            <person name="Adekoya E."/>
            <person name="Ait-zahra M."/>
            <person name="Allen N."/>
            <person name="Allen T."/>
            <person name="An P."/>
            <person name="Anderson M."/>
            <person name="Anderson S."/>
            <person name="Arachchi H."/>
            <person name="Armbruster J."/>
            <person name="Bachantsang P."/>
            <person name="Baldwin J."/>
            <person name="Barry A."/>
            <person name="Bayul T."/>
            <person name="Blitshsteyn B."/>
            <person name="Bloom T."/>
            <person name="Blye J."/>
            <person name="Boguslavskiy L."/>
            <person name="Borowsky M."/>
            <person name="Boukhgalter B."/>
            <person name="Brunache A."/>
            <person name="Butler J."/>
            <person name="Calixte N."/>
            <person name="Calvo S."/>
            <person name="Camarata J."/>
            <person name="Campo K."/>
            <person name="Chang J."/>
            <person name="Cheshatsang Y."/>
            <person name="Citroen M."/>
            <person name="Collymore A."/>
            <person name="Considine T."/>
            <person name="Cook A."/>
            <person name="Cooke P."/>
            <person name="Corum B."/>
            <person name="Cuomo C."/>
            <person name="David R."/>
            <person name="Dawoe T."/>
            <person name="Degray S."/>
            <person name="Dodge S."/>
            <person name="Dooley K."/>
            <person name="Dorje P."/>
            <person name="Dorjee K."/>
            <person name="Dorris L."/>
            <person name="Duffey N."/>
            <person name="Dupes A."/>
            <person name="Elkins T."/>
            <person name="Engels R."/>
            <person name="Erickson J."/>
            <person name="Farina A."/>
            <person name="Faro S."/>
            <person name="Ferreira P."/>
            <person name="Fischer H."/>
            <person name="Fitzgerald M."/>
            <person name="Foley K."/>
            <person name="Gage D."/>
            <person name="Galagan J."/>
            <person name="Gearin G."/>
            <person name="Gnerre S."/>
            <person name="Gnirke A."/>
            <person name="Goyette A."/>
            <person name="Graham J."/>
            <person name="Grandbois E."/>
            <person name="Gyaltsen K."/>
            <person name="Hafez N."/>
            <person name="Hagopian D."/>
            <person name="Hagos B."/>
            <person name="Hall J."/>
            <person name="Hatcher B."/>
            <person name="Heller A."/>
            <person name="Higgins H."/>
            <person name="Honan T."/>
            <person name="Horn A."/>
            <person name="Houde N."/>
            <person name="Hughes L."/>
            <person name="Hulme W."/>
            <person name="Husby E."/>
            <person name="Iliev I."/>
            <person name="Jaffe D."/>
            <person name="Jones C."/>
            <person name="Kamal M."/>
            <person name="Kamat A."/>
            <person name="Kamvysselis M."/>
            <person name="Karlsson E."/>
            <person name="Kells C."/>
            <person name="Kieu A."/>
            <person name="Kisner P."/>
            <person name="Kodira C."/>
            <person name="Kulbokas E."/>
            <person name="Labutti K."/>
            <person name="Lama D."/>
            <person name="Landers T."/>
            <person name="Leger J."/>
            <person name="Levine S."/>
            <person name="Lewis D."/>
            <person name="Lewis T."/>
            <person name="Lindblad-toh K."/>
            <person name="Liu X."/>
            <person name="Lokyitsang T."/>
            <person name="Lokyitsang Y."/>
            <person name="Lucien O."/>
            <person name="Lui A."/>
            <person name="Ma L.J."/>
            <person name="Mabbitt R."/>
            <person name="Macdonald J."/>
            <person name="Maclean C."/>
            <person name="Major J."/>
            <person name="Manning J."/>
            <person name="Marabella R."/>
            <person name="Maru K."/>
            <person name="Matthews C."/>
            <person name="Mauceli E."/>
            <person name="Mccarthy M."/>
            <person name="Mcdonough S."/>
            <person name="Mcghee T."/>
            <person name="Meldrim J."/>
            <person name="Meneus L."/>
            <person name="Mesirov J."/>
            <person name="Mihalev A."/>
            <person name="Mihova T."/>
            <person name="Mikkelsen T."/>
            <person name="Mlenga V."/>
            <person name="Moru K."/>
            <person name="Mozes J."/>
            <person name="Mulrain L."/>
            <person name="Munson G."/>
            <person name="Naylor J."/>
            <person name="Newes C."/>
            <person name="Nguyen C."/>
            <person name="Nguyen N."/>
            <person name="Nguyen T."/>
            <person name="Nicol R."/>
            <person name="Nielsen C."/>
            <person name="Nizzari M."/>
            <person name="Norbu C."/>
            <person name="Norbu N."/>
            <person name="O'donnell P."/>
            <person name="Okoawo O."/>
            <person name="O'leary S."/>
            <person name="Omotosho B."/>
            <person name="O'neill K."/>
            <person name="Osman S."/>
            <person name="Parker S."/>
            <person name="Perrin D."/>
            <person name="Phunkhang P."/>
            <person name="Piqani B."/>
            <person name="Purcell S."/>
            <person name="Rachupka T."/>
            <person name="Ramasamy U."/>
            <person name="Rameau R."/>
            <person name="Ray V."/>
            <person name="Raymond C."/>
            <person name="Retta R."/>
            <person name="Richardson S."/>
            <person name="Rise C."/>
            <person name="Rodriguez J."/>
            <person name="Rogers J."/>
            <person name="Rogov P."/>
            <person name="Rutman M."/>
            <person name="Schupbach R."/>
            <person name="Seaman C."/>
            <person name="Settipalli S."/>
            <person name="Sharpe T."/>
            <person name="Sheridan J."/>
            <person name="Sherpa N."/>
            <person name="Shi J."/>
            <person name="Smirnov S."/>
            <person name="Smith C."/>
            <person name="Sougnez C."/>
            <person name="Spencer B."/>
            <person name="Stalker J."/>
            <person name="Stange-thomann N."/>
            <person name="Stavropoulos S."/>
            <person name="Stetson K."/>
            <person name="Stone C."/>
            <person name="Stone S."/>
            <person name="Stubbs M."/>
            <person name="Talamas J."/>
            <person name="Tchuinga P."/>
            <person name="Tenzing P."/>
            <person name="Tesfaye S."/>
            <person name="Theodore J."/>
            <person name="Thoulutsang Y."/>
            <person name="Topham K."/>
            <person name="Towey S."/>
            <person name="Tsamla T."/>
            <person name="Tsomo N."/>
            <person name="Vallee D."/>
            <person name="Vassiliev H."/>
            <person name="Venkataraman V."/>
            <person name="Vinson J."/>
            <person name="Vo A."/>
            <person name="Wade C."/>
            <person name="Wang S."/>
            <person name="Wangchuk T."/>
            <person name="Wangdi T."/>
            <person name="Whittaker C."/>
            <person name="Wilkinson J."/>
            <person name="Wu Y."/>
            <person name="Wyman D."/>
            <person name="Yadav S."/>
            <person name="Yang S."/>
            <person name="Yang X."/>
            <person name="Yeager S."/>
            <person name="Yee E."/>
            <person name="Young G."/>
            <person name="Zainoun J."/>
            <person name="Zembeck L."/>
            <person name="Zimmer A."/>
            <person name="Zody M."/>
            <person name="Lander E."/>
        </authorList>
    </citation>
    <scope>NUCLEOTIDE SEQUENCE</scope>
    <source>
        <strain evidence="2">Okayama7#130</strain>
    </source>
</reference>
<dbReference type="EMBL" id="AACS02000001">
    <property type="protein sequence ID" value="EFI28530.1"/>
    <property type="molecule type" value="Genomic_DNA"/>
</dbReference>
<keyword evidence="1" id="KW-0732">Signal</keyword>
<sequence>MVYHWSTIFCFVLGIEALHEDFSHKGLFSSLHRDSLHDNFQCFVLGIEALQWRSTMVYHWSTIFCFVLGIEALHEDFSHKGLFSSLHRDSLHDNFQCFVLGIEALQWRSSMVCRWSTIFCASCSELRRCMNIGLGHWDSIMFAAGYEGMRHFGTANPLQLREERGASNGKKVRSGVRPISKNNFIQHIL</sequence>